<dbReference type="Proteomes" id="UP001073227">
    <property type="component" value="Unassembled WGS sequence"/>
</dbReference>
<dbReference type="EMBL" id="JAOVZR010000004">
    <property type="protein sequence ID" value="MCY0150861.1"/>
    <property type="molecule type" value="Genomic_DNA"/>
</dbReference>
<evidence type="ECO:0000313" key="1">
    <source>
        <dbReference type="EMBL" id="MCY0146154.1"/>
    </source>
</evidence>
<gene>
    <name evidence="1" type="ORF">OEG84_00080</name>
    <name evidence="2" type="ORF">OEG84_24975</name>
</gene>
<evidence type="ECO:0000313" key="3">
    <source>
        <dbReference type="Proteomes" id="UP001073227"/>
    </source>
</evidence>
<dbReference type="RefSeq" id="WP_267651847.1">
    <property type="nucleotide sequence ID" value="NZ_JAOVZR010000001.1"/>
</dbReference>
<dbReference type="EMBL" id="JAOVZR010000001">
    <property type="protein sequence ID" value="MCY0146154.1"/>
    <property type="molecule type" value="Genomic_DNA"/>
</dbReference>
<sequence>MSDPKTAEYRLGESVFVHDPQRFNPDAKSIIGDVAEFELREDGYWYHLANNGFPATGEWAWYAERDIGHRLGTPISQLSGRPGHVGYEQFRAIAQSWGYD</sequence>
<protein>
    <submittedName>
        <fullName evidence="2">Uncharacterized protein</fullName>
    </submittedName>
</protein>
<comment type="caution">
    <text evidence="2">The sequence shown here is derived from an EMBL/GenBank/DDBJ whole genome shotgun (WGS) entry which is preliminary data.</text>
</comment>
<evidence type="ECO:0000313" key="2">
    <source>
        <dbReference type="EMBL" id="MCY0150861.1"/>
    </source>
</evidence>
<keyword evidence="3" id="KW-1185">Reference proteome</keyword>
<proteinExistence type="predicted"/>
<name>A0ABT3ZI23_9HYPH</name>
<accession>A0ABT3ZI23</accession>
<organism evidence="2 3">
    <name type="scientific">Hoeflea algicola</name>
    <dbReference type="NCBI Taxonomy" id="2983763"/>
    <lineage>
        <taxon>Bacteria</taxon>
        <taxon>Pseudomonadati</taxon>
        <taxon>Pseudomonadota</taxon>
        <taxon>Alphaproteobacteria</taxon>
        <taxon>Hyphomicrobiales</taxon>
        <taxon>Rhizobiaceae</taxon>
        <taxon>Hoeflea</taxon>
    </lineage>
</organism>
<reference evidence="2" key="1">
    <citation type="submission" date="2022-10" db="EMBL/GenBank/DDBJ databases">
        <title>Hoeflea sp. G2-23, isolated from marine algae.</title>
        <authorList>
            <person name="Kristyanto S."/>
            <person name="Kim J.M."/>
            <person name="Jeon C.O."/>
        </authorList>
    </citation>
    <scope>NUCLEOTIDE SEQUENCE</scope>
    <source>
        <strain evidence="2">G2-23</strain>
    </source>
</reference>